<keyword evidence="5" id="KW-0067">ATP-binding</keyword>
<evidence type="ECO:0000256" key="1">
    <source>
        <dbReference type="ARBA" id="ARBA00022527"/>
    </source>
</evidence>
<dbReference type="InterPro" id="IPR008271">
    <property type="entry name" value="Ser/Thr_kinase_AS"/>
</dbReference>
<sequence length="251" mass="28656">GKFATVRRCVERNTGNEFAAKFIRKRSSTGRIGQTLDDIYREVDLLREIDNKYIVKLYDVFDCGNEMIIILELVKGGELFDLISYKGFLEEEEAIHYIKQILMAVKHLHDRDIVHLDLKPENILLTDKISKDIKLIDFGISRKIINNLDVKGLYGTPEFVAPEIINYESMSTGTDMWAIGCIAYNLLSGGSPFLGDTKQKTFVNITAVDYHFDGQYFCNISTEAKDFISRLLKTLYSSPIVIRLTNDYTLA</sequence>
<gene>
    <name evidence="7" type="ORF">OSB1V03_LOCUS3086</name>
</gene>
<evidence type="ECO:0000256" key="4">
    <source>
        <dbReference type="ARBA" id="ARBA00022777"/>
    </source>
</evidence>
<dbReference type="PROSITE" id="PS50011">
    <property type="entry name" value="PROTEIN_KINASE_DOM"/>
    <property type="match status" value="1"/>
</dbReference>
<feature type="domain" description="Protein kinase" evidence="6">
    <location>
        <begin position="1"/>
        <end position="251"/>
    </location>
</feature>
<accession>A0A7R9PVP3</accession>
<feature type="non-terminal residue" evidence="7">
    <location>
        <position position="1"/>
    </location>
</feature>
<dbReference type="GO" id="GO:0035556">
    <property type="term" value="P:intracellular signal transduction"/>
    <property type="evidence" value="ECO:0007669"/>
    <property type="project" value="TreeGrafter"/>
</dbReference>
<dbReference type="EMBL" id="OC855777">
    <property type="protein sequence ID" value="CAD7622623.1"/>
    <property type="molecule type" value="Genomic_DNA"/>
</dbReference>
<name>A0A7R9PVP3_9ACAR</name>
<keyword evidence="1" id="KW-0723">Serine/threonine-protein kinase</keyword>
<dbReference type="GO" id="GO:0043065">
    <property type="term" value="P:positive regulation of apoptotic process"/>
    <property type="evidence" value="ECO:0007669"/>
    <property type="project" value="TreeGrafter"/>
</dbReference>
<keyword evidence="2" id="KW-0808">Transferase</keyword>
<dbReference type="OrthoDB" id="504170at2759"/>
<dbReference type="Pfam" id="PF00069">
    <property type="entry name" value="Pkinase"/>
    <property type="match status" value="1"/>
</dbReference>
<dbReference type="PANTHER" id="PTHR24342:SF14">
    <property type="entry name" value="DEATH-ASSOCIATED PROTEIN KINASE DAPK-1"/>
    <property type="match status" value="1"/>
</dbReference>
<keyword evidence="4" id="KW-0418">Kinase</keyword>
<organism evidence="7">
    <name type="scientific">Medioppia subpectinata</name>
    <dbReference type="NCBI Taxonomy" id="1979941"/>
    <lineage>
        <taxon>Eukaryota</taxon>
        <taxon>Metazoa</taxon>
        <taxon>Ecdysozoa</taxon>
        <taxon>Arthropoda</taxon>
        <taxon>Chelicerata</taxon>
        <taxon>Arachnida</taxon>
        <taxon>Acari</taxon>
        <taxon>Acariformes</taxon>
        <taxon>Sarcoptiformes</taxon>
        <taxon>Oribatida</taxon>
        <taxon>Brachypylina</taxon>
        <taxon>Oppioidea</taxon>
        <taxon>Oppiidae</taxon>
        <taxon>Medioppia</taxon>
    </lineage>
</organism>
<dbReference type="PROSITE" id="PS00108">
    <property type="entry name" value="PROTEIN_KINASE_ST"/>
    <property type="match status" value="1"/>
</dbReference>
<evidence type="ECO:0000259" key="6">
    <source>
        <dbReference type="PROSITE" id="PS50011"/>
    </source>
</evidence>
<evidence type="ECO:0000313" key="7">
    <source>
        <dbReference type="EMBL" id="CAD7622623.1"/>
    </source>
</evidence>
<feature type="non-terminal residue" evidence="7">
    <location>
        <position position="251"/>
    </location>
</feature>
<evidence type="ECO:0000256" key="2">
    <source>
        <dbReference type="ARBA" id="ARBA00022679"/>
    </source>
</evidence>
<dbReference type="SUPFAM" id="SSF56112">
    <property type="entry name" value="Protein kinase-like (PK-like)"/>
    <property type="match status" value="1"/>
</dbReference>
<dbReference type="Gene3D" id="1.10.510.10">
    <property type="entry name" value="Transferase(Phosphotransferase) domain 1"/>
    <property type="match status" value="1"/>
</dbReference>
<protein>
    <recommendedName>
        <fullName evidence="6">Protein kinase domain-containing protein</fullName>
    </recommendedName>
</protein>
<evidence type="ECO:0000256" key="5">
    <source>
        <dbReference type="ARBA" id="ARBA00022840"/>
    </source>
</evidence>
<dbReference type="Proteomes" id="UP000759131">
    <property type="component" value="Unassembled WGS sequence"/>
</dbReference>
<reference evidence="7" key="1">
    <citation type="submission" date="2020-11" db="EMBL/GenBank/DDBJ databases">
        <authorList>
            <person name="Tran Van P."/>
        </authorList>
    </citation>
    <scope>NUCLEOTIDE SEQUENCE</scope>
</reference>
<dbReference type="GO" id="GO:0004674">
    <property type="term" value="F:protein serine/threonine kinase activity"/>
    <property type="evidence" value="ECO:0007669"/>
    <property type="project" value="UniProtKB-KW"/>
</dbReference>
<keyword evidence="3" id="KW-0547">Nucleotide-binding</keyword>
<evidence type="ECO:0000256" key="3">
    <source>
        <dbReference type="ARBA" id="ARBA00022741"/>
    </source>
</evidence>
<evidence type="ECO:0000313" key="8">
    <source>
        <dbReference type="Proteomes" id="UP000759131"/>
    </source>
</evidence>
<dbReference type="AlphaFoldDB" id="A0A7R9PVP3"/>
<dbReference type="PANTHER" id="PTHR24342">
    <property type="entry name" value="SERINE/THREONINE-PROTEIN KINASE 17"/>
    <property type="match status" value="1"/>
</dbReference>
<dbReference type="EMBL" id="CAJPIZ010001202">
    <property type="protein sequence ID" value="CAG2103053.1"/>
    <property type="molecule type" value="Genomic_DNA"/>
</dbReference>
<dbReference type="InterPro" id="IPR011009">
    <property type="entry name" value="Kinase-like_dom_sf"/>
</dbReference>
<proteinExistence type="predicted"/>
<keyword evidence="8" id="KW-1185">Reference proteome</keyword>
<dbReference type="GO" id="GO:0005524">
    <property type="term" value="F:ATP binding"/>
    <property type="evidence" value="ECO:0007669"/>
    <property type="project" value="UniProtKB-KW"/>
</dbReference>
<dbReference type="Gene3D" id="3.30.200.20">
    <property type="entry name" value="Phosphorylase Kinase, domain 1"/>
    <property type="match status" value="1"/>
</dbReference>
<dbReference type="FunFam" id="1.10.510.10:FF:000571">
    <property type="entry name" value="Maternal embryonic leucine zipper kinase"/>
    <property type="match status" value="1"/>
</dbReference>
<dbReference type="InterPro" id="IPR000719">
    <property type="entry name" value="Prot_kinase_dom"/>
</dbReference>
<dbReference type="GO" id="GO:0005634">
    <property type="term" value="C:nucleus"/>
    <property type="evidence" value="ECO:0007669"/>
    <property type="project" value="TreeGrafter"/>
</dbReference>
<dbReference type="SMART" id="SM00220">
    <property type="entry name" value="S_TKc"/>
    <property type="match status" value="1"/>
</dbReference>